<organism evidence="1">
    <name type="scientific">marine sediment metagenome</name>
    <dbReference type="NCBI Taxonomy" id="412755"/>
    <lineage>
        <taxon>unclassified sequences</taxon>
        <taxon>metagenomes</taxon>
        <taxon>ecological metagenomes</taxon>
    </lineage>
</organism>
<evidence type="ECO:0000313" key="1">
    <source>
        <dbReference type="EMBL" id="KKL62420.1"/>
    </source>
</evidence>
<name>A0A0F9FYI2_9ZZZZ</name>
<proteinExistence type="predicted"/>
<dbReference type="EMBL" id="LAZR01028495">
    <property type="protein sequence ID" value="KKL62420.1"/>
    <property type="molecule type" value="Genomic_DNA"/>
</dbReference>
<gene>
    <name evidence="1" type="ORF">LCGC14_2185350</name>
</gene>
<comment type="caution">
    <text evidence="1">The sequence shown here is derived from an EMBL/GenBank/DDBJ whole genome shotgun (WGS) entry which is preliminary data.</text>
</comment>
<reference evidence="1" key="1">
    <citation type="journal article" date="2015" name="Nature">
        <title>Complex archaea that bridge the gap between prokaryotes and eukaryotes.</title>
        <authorList>
            <person name="Spang A."/>
            <person name="Saw J.H."/>
            <person name="Jorgensen S.L."/>
            <person name="Zaremba-Niedzwiedzka K."/>
            <person name="Martijn J."/>
            <person name="Lind A.E."/>
            <person name="van Eijk R."/>
            <person name="Schleper C."/>
            <person name="Guy L."/>
            <person name="Ettema T.J."/>
        </authorList>
    </citation>
    <scope>NUCLEOTIDE SEQUENCE</scope>
</reference>
<sequence length="48" mass="5627">MLVVVHGVLEAKVNQRWYKMANSKTRYEFKADLDIDIEFIKVDTLLKG</sequence>
<dbReference type="AlphaFoldDB" id="A0A0F9FYI2"/>
<protein>
    <submittedName>
        <fullName evidence="1">Uncharacterized protein</fullName>
    </submittedName>
</protein>
<accession>A0A0F9FYI2</accession>